<evidence type="ECO:0000256" key="2">
    <source>
        <dbReference type="ARBA" id="ARBA00022605"/>
    </source>
</evidence>
<keyword evidence="4 12" id="KW-0663">Pyridoxal phosphate</keyword>
<dbReference type="CDD" id="cd06828">
    <property type="entry name" value="PLPDE_III_DapDC"/>
    <property type="match status" value="1"/>
</dbReference>
<reference evidence="14" key="1">
    <citation type="journal article" date="2022" name="Proc. Natl. Acad. Sci. U.S.A.">
        <title>Life cycle and functional genomics of the unicellular red alga Galdieria for elucidating algal and plant evolution and industrial use.</title>
        <authorList>
            <person name="Hirooka S."/>
            <person name="Itabashi T."/>
            <person name="Ichinose T.M."/>
            <person name="Onuma R."/>
            <person name="Fujiwara T."/>
            <person name="Yamashita S."/>
            <person name="Jong L.W."/>
            <person name="Tomita R."/>
            <person name="Iwane A.H."/>
            <person name="Miyagishima S.Y."/>
        </authorList>
    </citation>
    <scope>NUCLEOTIDE SEQUENCE</scope>
    <source>
        <strain evidence="14">NBRC 102759</strain>
    </source>
</reference>
<dbReference type="SUPFAM" id="SSF51419">
    <property type="entry name" value="PLP-binding barrel"/>
    <property type="match status" value="1"/>
</dbReference>
<comment type="catalytic activity">
    <reaction evidence="7">
        <text>meso-2,6-diaminopimelate + H(+) = L-lysine + CO2</text>
        <dbReference type="Rhea" id="RHEA:15101"/>
        <dbReference type="ChEBI" id="CHEBI:15378"/>
        <dbReference type="ChEBI" id="CHEBI:16526"/>
        <dbReference type="ChEBI" id="CHEBI:32551"/>
        <dbReference type="ChEBI" id="CHEBI:57791"/>
        <dbReference type="EC" id="4.1.1.20"/>
    </reaction>
</comment>
<name>A0A9C7PSB6_9RHOD</name>
<dbReference type="FunFam" id="3.20.20.10:FF:000003">
    <property type="entry name" value="Diaminopimelate decarboxylase"/>
    <property type="match status" value="1"/>
</dbReference>
<dbReference type="AlphaFoldDB" id="A0A9C7PSB6"/>
<evidence type="ECO:0000256" key="12">
    <source>
        <dbReference type="PIRSR" id="PIRSR600183-50"/>
    </source>
</evidence>
<dbReference type="InterPro" id="IPR022653">
    <property type="entry name" value="De-COase2_pyr-phos_BS"/>
</dbReference>
<comment type="pathway">
    <text evidence="9">Amino-acid biosynthesis; L-lysine biosynthesis via DAP pathway; L-lysine from DL-2,6-diaminopimelate: step 1/1.</text>
</comment>
<evidence type="ECO:0000313" key="15">
    <source>
        <dbReference type="Proteomes" id="UP001061958"/>
    </source>
</evidence>
<dbReference type="PRINTS" id="PR01179">
    <property type="entry name" value="ODADCRBXLASE"/>
</dbReference>
<organism evidence="14 15">
    <name type="scientific">Galdieria partita</name>
    <dbReference type="NCBI Taxonomy" id="83374"/>
    <lineage>
        <taxon>Eukaryota</taxon>
        <taxon>Rhodophyta</taxon>
        <taxon>Bangiophyceae</taxon>
        <taxon>Galdieriales</taxon>
        <taxon>Galdieriaceae</taxon>
        <taxon>Galdieria</taxon>
    </lineage>
</organism>
<dbReference type="GO" id="GO:0009507">
    <property type="term" value="C:chloroplast"/>
    <property type="evidence" value="ECO:0007669"/>
    <property type="project" value="TreeGrafter"/>
</dbReference>
<dbReference type="InterPro" id="IPR022657">
    <property type="entry name" value="De-COase2_CS"/>
</dbReference>
<evidence type="ECO:0000259" key="13">
    <source>
        <dbReference type="Pfam" id="PF02784"/>
    </source>
</evidence>
<comment type="function">
    <text evidence="8">Specifically catalyzes the decarboxylation of meso-diaminopimelate (meso-DAP) to L-lysine.</text>
</comment>
<evidence type="ECO:0000256" key="4">
    <source>
        <dbReference type="ARBA" id="ARBA00022898"/>
    </source>
</evidence>
<reference evidence="14" key="2">
    <citation type="submission" date="2022-01" db="EMBL/GenBank/DDBJ databases">
        <authorList>
            <person name="Hirooka S."/>
            <person name="Miyagishima S.Y."/>
        </authorList>
    </citation>
    <scope>NUCLEOTIDE SEQUENCE</scope>
    <source>
        <strain evidence="14">NBRC 102759</strain>
    </source>
</reference>
<evidence type="ECO:0000256" key="1">
    <source>
        <dbReference type="ARBA" id="ARBA00001933"/>
    </source>
</evidence>
<comment type="caution">
    <text evidence="14">The sequence shown here is derived from an EMBL/GenBank/DDBJ whole genome shotgun (WGS) entry which is preliminary data.</text>
</comment>
<dbReference type="Pfam" id="PF02784">
    <property type="entry name" value="Orn_Arg_deC_N"/>
    <property type="match status" value="1"/>
</dbReference>
<comment type="cofactor">
    <cofactor evidence="1 12">
        <name>pyridoxal 5'-phosphate</name>
        <dbReference type="ChEBI" id="CHEBI:597326"/>
    </cofactor>
</comment>
<dbReference type="InterPro" id="IPR022644">
    <property type="entry name" value="De-COase2_N"/>
</dbReference>
<dbReference type="InterPro" id="IPR002986">
    <property type="entry name" value="DAP_deCOOHase_LysA"/>
</dbReference>
<comment type="similarity">
    <text evidence="10">Belongs to the Orn/Lys/Arg decarboxylase class-II family. LysA subfamily.</text>
</comment>
<keyword evidence="6" id="KW-0456">Lyase</keyword>
<dbReference type="Gene3D" id="2.40.37.10">
    <property type="entry name" value="Lyase, Ornithine Decarboxylase, Chain A, domain 1"/>
    <property type="match status" value="1"/>
</dbReference>
<dbReference type="InterPro" id="IPR009006">
    <property type="entry name" value="Ala_racemase/Decarboxylase_C"/>
</dbReference>
<dbReference type="PROSITE" id="PS00879">
    <property type="entry name" value="ODR_DC_2_2"/>
    <property type="match status" value="1"/>
</dbReference>
<dbReference type="InterPro" id="IPR000183">
    <property type="entry name" value="Orn/DAP/Arg_de-COase"/>
</dbReference>
<dbReference type="NCBIfam" id="TIGR01048">
    <property type="entry name" value="lysA"/>
    <property type="match status" value="1"/>
</dbReference>
<evidence type="ECO:0000313" key="14">
    <source>
        <dbReference type="EMBL" id="GJQ09349.1"/>
    </source>
</evidence>
<keyword evidence="2" id="KW-0028">Amino-acid biosynthesis</keyword>
<dbReference type="Proteomes" id="UP001061958">
    <property type="component" value="Unassembled WGS sequence"/>
</dbReference>
<proteinExistence type="inferred from homology"/>
<dbReference type="EC" id="4.1.1.20" evidence="11"/>
<dbReference type="Gene3D" id="3.20.20.10">
    <property type="entry name" value="Alanine racemase"/>
    <property type="match status" value="1"/>
</dbReference>
<evidence type="ECO:0000256" key="6">
    <source>
        <dbReference type="ARBA" id="ARBA00023239"/>
    </source>
</evidence>
<evidence type="ECO:0000256" key="9">
    <source>
        <dbReference type="ARBA" id="ARBA00060643"/>
    </source>
</evidence>
<evidence type="ECO:0000256" key="10">
    <source>
        <dbReference type="ARBA" id="ARBA00060983"/>
    </source>
</evidence>
<dbReference type="PANTHER" id="PTHR43727">
    <property type="entry name" value="DIAMINOPIMELATE DECARBOXYLASE"/>
    <property type="match status" value="1"/>
</dbReference>
<dbReference type="InterPro" id="IPR029066">
    <property type="entry name" value="PLP-binding_barrel"/>
</dbReference>
<dbReference type="GO" id="GO:0009089">
    <property type="term" value="P:lysine biosynthetic process via diaminopimelate"/>
    <property type="evidence" value="ECO:0007669"/>
    <property type="project" value="InterPro"/>
</dbReference>
<feature type="active site" description="Proton donor" evidence="12">
    <location>
        <position position="416"/>
    </location>
</feature>
<protein>
    <recommendedName>
        <fullName evidence="11">diaminopimelate decarboxylase</fullName>
        <ecNumber evidence="11">4.1.1.20</ecNumber>
    </recommendedName>
</protein>
<evidence type="ECO:0000256" key="5">
    <source>
        <dbReference type="ARBA" id="ARBA00023154"/>
    </source>
</evidence>
<dbReference type="FunFam" id="2.40.37.10:FF:000003">
    <property type="entry name" value="Diaminopimelate decarboxylase"/>
    <property type="match status" value="1"/>
</dbReference>
<evidence type="ECO:0000256" key="11">
    <source>
        <dbReference type="ARBA" id="ARBA00066427"/>
    </source>
</evidence>
<gene>
    <name evidence="14" type="ORF">GpartN1_g1140.t1</name>
</gene>
<dbReference type="OrthoDB" id="5034579at2759"/>
<sequence>MFAFVPLCHLHTQSRPSSHFHIQKDSQSGYFVGSPTRFYQARLPDRKNQKHGYCLKTRMAVQASEAETRKSYIGYDKQGFLWCEELKVMDILESVGTTPFFLYSKAQLVSNFESYLDATKGMDAIIGYAIKANNNLSLLRILSSQGSGAVLVSGGELMLAEKAGFDLHKTVLNGNGKTMSEISLAVTKGCLINVDSEFDLEHIIQASKQVGKKARILIRINPDIDPQVHPYISTGLANSKFGIRNTHLKWFLDRIKQEQDNLVLVGVHCHLGSTIRQVKIFKDAATIMLDFVSVIRKAGFHDLHYLNIGGGLGIDYERQGDAIPTPGELVASIREKVKEAQLTLIIEPGRSIIGNTGMLVSRVIGVKSNGNKEFIVIDGSMAEVIRPSLYDAFHWIGMITPNSEELSKFDVVGPICESADFLGKDRKLPRPEEGNGMAIMDTGAYCYAMASNYNMRPKPAEILVDGKQWKYIRRRETFEDMMHLCDQ</sequence>
<dbReference type="PROSITE" id="PS00878">
    <property type="entry name" value="ODR_DC_2_1"/>
    <property type="match status" value="1"/>
</dbReference>
<accession>A0A9C7PSB6</accession>
<dbReference type="GO" id="GO:0008836">
    <property type="term" value="F:diaminopimelate decarboxylase activity"/>
    <property type="evidence" value="ECO:0007669"/>
    <property type="project" value="UniProtKB-EC"/>
</dbReference>
<keyword evidence="15" id="KW-1185">Reference proteome</keyword>
<keyword evidence="3" id="KW-0210">Decarboxylase</keyword>
<dbReference type="PANTHER" id="PTHR43727:SF2">
    <property type="entry name" value="GROUP IV DECARBOXYLASE"/>
    <property type="match status" value="1"/>
</dbReference>
<feature type="modified residue" description="N6-(pyridoxal phosphate)lysine" evidence="12">
    <location>
        <position position="131"/>
    </location>
</feature>
<keyword evidence="5" id="KW-0457">Lysine biosynthesis</keyword>
<dbReference type="HAMAP" id="MF_02120">
    <property type="entry name" value="LysA"/>
    <property type="match status" value="1"/>
</dbReference>
<dbReference type="SUPFAM" id="SSF50621">
    <property type="entry name" value="Alanine racemase C-terminal domain-like"/>
    <property type="match status" value="1"/>
</dbReference>
<dbReference type="PRINTS" id="PR01181">
    <property type="entry name" value="DAPDCRBXLASE"/>
</dbReference>
<evidence type="ECO:0000256" key="8">
    <source>
        <dbReference type="ARBA" id="ARBA00053571"/>
    </source>
</evidence>
<dbReference type="EMBL" id="BQMJ01000008">
    <property type="protein sequence ID" value="GJQ09349.1"/>
    <property type="molecule type" value="Genomic_DNA"/>
</dbReference>
<evidence type="ECO:0000256" key="3">
    <source>
        <dbReference type="ARBA" id="ARBA00022793"/>
    </source>
</evidence>
<evidence type="ECO:0000256" key="7">
    <source>
        <dbReference type="ARBA" id="ARBA00050464"/>
    </source>
</evidence>
<feature type="domain" description="Orn/DAP/Arg decarboxylase 2 N-terminal" evidence="13">
    <location>
        <begin position="108"/>
        <end position="353"/>
    </location>
</feature>